<reference evidence="3" key="1">
    <citation type="submission" date="2025-08" db="UniProtKB">
        <authorList>
            <consortium name="RefSeq"/>
        </authorList>
    </citation>
    <scope>IDENTIFICATION</scope>
    <source>
        <tissue evidence="3">Whole body</tissue>
    </source>
</reference>
<name>A0A8B8GE63_9HEMI</name>
<dbReference type="InterPro" id="IPR043472">
    <property type="entry name" value="Macro_dom-like"/>
</dbReference>
<dbReference type="PANTHER" id="PTHR12521:SF0">
    <property type="entry name" value="ADP-RIBOSE GLYCOHYDROLASE OARD1"/>
    <property type="match status" value="1"/>
</dbReference>
<dbReference type="PANTHER" id="PTHR12521">
    <property type="entry name" value="PROTEIN C6ORF130"/>
    <property type="match status" value="1"/>
</dbReference>
<organism evidence="2 3">
    <name type="scientific">Sipha flava</name>
    <name type="common">yellow sugarcane aphid</name>
    <dbReference type="NCBI Taxonomy" id="143950"/>
    <lineage>
        <taxon>Eukaryota</taxon>
        <taxon>Metazoa</taxon>
        <taxon>Ecdysozoa</taxon>
        <taxon>Arthropoda</taxon>
        <taxon>Hexapoda</taxon>
        <taxon>Insecta</taxon>
        <taxon>Pterygota</taxon>
        <taxon>Neoptera</taxon>
        <taxon>Paraneoptera</taxon>
        <taxon>Hemiptera</taxon>
        <taxon>Sternorrhyncha</taxon>
        <taxon>Aphidomorpha</taxon>
        <taxon>Aphidoidea</taxon>
        <taxon>Aphididae</taxon>
        <taxon>Sipha</taxon>
    </lineage>
</organism>
<dbReference type="RefSeq" id="XP_025420891.1">
    <property type="nucleotide sequence ID" value="XM_025565106.1"/>
</dbReference>
<evidence type="ECO:0000259" key="1">
    <source>
        <dbReference type="Pfam" id="PF17921"/>
    </source>
</evidence>
<dbReference type="AlphaFoldDB" id="A0A8B8GE63"/>
<keyword evidence="2" id="KW-1185">Reference proteome</keyword>
<dbReference type="SUPFAM" id="SSF52949">
    <property type="entry name" value="Macro domain-like"/>
    <property type="match status" value="1"/>
</dbReference>
<dbReference type="GO" id="GO:0140291">
    <property type="term" value="P:peptidyl-glutamate ADP-deribosylation"/>
    <property type="evidence" value="ECO:0007669"/>
    <property type="project" value="TreeGrafter"/>
</dbReference>
<accession>A0A8B8GE63</accession>
<feature type="domain" description="Integrase zinc-binding" evidence="1">
    <location>
        <begin position="108"/>
        <end position="137"/>
    </location>
</feature>
<dbReference type="InterPro" id="IPR041588">
    <property type="entry name" value="Integrase_H2C2"/>
</dbReference>
<dbReference type="GeneID" id="112690993"/>
<dbReference type="Pfam" id="PF17921">
    <property type="entry name" value="Integrase_H2C2"/>
    <property type="match status" value="1"/>
</dbReference>
<feature type="non-terminal residue" evidence="3">
    <location>
        <position position="1"/>
    </location>
</feature>
<evidence type="ECO:0000313" key="3">
    <source>
        <dbReference type="RefSeq" id="XP_025420891.1"/>
    </source>
</evidence>
<sequence length="137" mass="16218">RKFGQTEELSNQKKSVTEIASIVTEERTIICLITKEYYWQKPSYENVFLALTNLKHYCISENITRLAMPKIACGLDELQWPEVRTMMRYIFRNTQVQKLIFTDNKYSKEEKLKIIEEFHNTPMGGHQGIARTIKRIK</sequence>
<proteinExistence type="predicted"/>
<dbReference type="Proteomes" id="UP000694846">
    <property type="component" value="Unplaced"/>
</dbReference>
<dbReference type="OrthoDB" id="6624539at2759"/>
<gene>
    <name evidence="3" type="primary">LOC112690993</name>
</gene>
<protein>
    <submittedName>
        <fullName evidence="3">O-acetyl-ADP-ribose deacetylase 1-like</fullName>
    </submittedName>
</protein>
<evidence type="ECO:0000313" key="2">
    <source>
        <dbReference type="Proteomes" id="UP000694846"/>
    </source>
</evidence>
<dbReference type="InterPro" id="IPR050892">
    <property type="entry name" value="ADP-ribose_metab_enzymes"/>
</dbReference>
<dbReference type="Gene3D" id="3.40.220.10">
    <property type="entry name" value="Leucine Aminopeptidase, subunit E, domain 1"/>
    <property type="match status" value="1"/>
</dbReference>